<reference evidence="2" key="1">
    <citation type="submission" date="2024-10" db="EMBL/GenBank/DDBJ databases">
        <authorList>
            <person name="Ryan C."/>
        </authorList>
    </citation>
    <scope>NUCLEOTIDE SEQUENCE [LARGE SCALE GENOMIC DNA]</scope>
</reference>
<protein>
    <recommendedName>
        <fullName evidence="1">DUF6598 domain-containing protein</fullName>
    </recommendedName>
</protein>
<dbReference type="PANTHER" id="PTHR33065">
    <property type="entry name" value="OS07G0486400 PROTEIN"/>
    <property type="match status" value="1"/>
</dbReference>
<dbReference type="Proteomes" id="UP001497457">
    <property type="component" value="Chromosome 11b"/>
</dbReference>
<dbReference type="EMBL" id="OZ075121">
    <property type="protein sequence ID" value="CAL4900434.1"/>
    <property type="molecule type" value="Genomic_DNA"/>
</dbReference>
<proteinExistence type="predicted"/>
<evidence type="ECO:0000259" key="1">
    <source>
        <dbReference type="Pfam" id="PF20241"/>
    </source>
</evidence>
<dbReference type="InterPro" id="IPR046533">
    <property type="entry name" value="DUF6598"/>
</dbReference>
<sequence>MLPAYGRPLVEVFSVRAVGGPARRPPCGSVNVFDGRRGQIIYSHSGEQPASPIQSSSHAQLQDGLLLTGPYRAISADGSVAIKLDLHDASQELAPSSDNKEAKAGLISWDVYEPSEEYDKAISRIVDTRYGPVEVTYAVLSNAVEASVEVTLVRREEEGQAADTGPGAGVRGRIVARSQLFEIETVLFDGEFGQSSRAESTGATTIPLARSILAVPLLWPLMVEADLRARSGDEIAIGSLEFQPEVDGQHVKRLVGRSGAVEVKITWSGE</sequence>
<dbReference type="Pfam" id="PF20241">
    <property type="entry name" value="DUF6598"/>
    <property type="match status" value="1"/>
</dbReference>
<keyword evidence="3" id="KW-1185">Reference proteome</keyword>
<feature type="domain" description="DUF6598" evidence="1">
    <location>
        <begin position="9"/>
        <end position="265"/>
    </location>
</feature>
<name>A0ABC8W0R0_9POAL</name>
<organism evidence="2 3">
    <name type="scientific">Urochloa decumbens</name>
    <dbReference type="NCBI Taxonomy" id="240449"/>
    <lineage>
        <taxon>Eukaryota</taxon>
        <taxon>Viridiplantae</taxon>
        <taxon>Streptophyta</taxon>
        <taxon>Embryophyta</taxon>
        <taxon>Tracheophyta</taxon>
        <taxon>Spermatophyta</taxon>
        <taxon>Magnoliopsida</taxon>
        <taxon>Liliopsida</taxon>
        <taxon>Poales</taxon>
        <taxon>Poaceae</taxon>
        <taxon>PACMAD clade</taxon>
        <taxon>Panicoideae</taxon>
        <taxon>Panicodae</taxon>
        <taxon>Paniceae</taxon>
        <taxon>Melinidinae</taxon>
        <taxon>Urochloa</taxon>
    </lineage>
</organism>
<evidence type="ECO:0000313" key="2">
    <source>
        <dbReference type="EMBL" id="CAL4900434.1"/>
    </source>
</evidence>
<evidence type="ECO:0000313" key="3">
    <source>
        <dbReference type="Proteomes" id="UP001497457"/>
    </source>
</evidence>
<gene>
    <name evidence="2" type="ORF">URODEC1_LOCUS8696</name>
</gene>
<accession>A0ABC8W0R0</accession>
<dbReference type="AlphaFoldDB" id="A0ABC8W0R0"/>
<dbReference type="PANTHER" id="PTHR33065:SF184">
    <property type="entry name" value="DUF6598 DOMAIN-CONTAINING PROTEIN"/>
    <property type="match status" value="1"/>
</dbReference>